<reference evidence="4" key="1">
    <citation type="journal article" date="2019" name="Mol. Biol. Evol.">
        <title>Blast fungal genomes show frequent chromosomal changes, gene gains and losses, and effector gene turnover.</title>
        <authorList>
            <person name="Gomez Luciano L.B."/>
            <person name="Jason Tsai I."/>
            <person name="Chuma I."/>
            <person name="Tosa Y."/>
            <person name="Chen Y.H."/>
            <person name="Li J.Y."/>
            <person name="Li M.Y."/>
            <person name="Jade Lu M.Y."/>
            <person name="Nakayashiki H."/>
            <person name="Li W.H."/>
        </authorList>
    </citation>
    <scope>NUCLEOTIDE SEQUENCE</scope>
    <source>
        <strain evidence="4">NI907</strain>
    </source>
</reference>
<dbReference type="Proteomes" id="UP000515153">
    <property type="component" value="Unplaced"/>
</dbReference>
<reference evidence="4" key="2">
    <citation type="submission" date="2019-10" db="EMBL/GenBank/DDBJ databases">
        <authorList>
            <consortium name="NCBI Genome Project"/>
        </authorList>
    </citation>
    <scope>NUCLEOTIDE SEQUENCE</scope>
    <source>
        <strain evidence="4">NI907</strain>
    </source>
</reference>
<organism evidence="3 4">
    <name type="scientific">Pyricularia grisea</name>
    <name type="common">Crabgrass-specific blast fungus</name>
    <name type="synonym">Magnaporthe grisea</name>
    <dbReference type="NCBI Taxonomy" id="148305"/>
    <lineage>
        <taxon>Eukaryota</taxon>
        <taxon>Fungi</taxon>
        <taxon>Dikarya</taxon>
        <taxon>Ascomycota</taxon>
        <taxon>Pezizomycotina</taxon>
        <taxon>Sordariomycetes</taxon>
        <taxon>Sordariomycetidae</taxon>
        <taxon>Magnaporthales</taxon>
        <taxon>Pyriculariaceae</taxon>
        <taxon>Pyricularia</taxon>
    </lineage>
</organism>
<evidence type="ECO:0000256" key="1">
    <source>
        <dbReference type="SAM" id="MobiDB-lite"/>
    </source>
</evidence>
<name>A0A6P8BB83_PYRGI</name>
<dbReference type="RefSeq" id="XP_030984405.1">
    <property type="nucleotide sequence ID" value="XM_031124453.1"/>
</dbReference>
<evidence type="ECO:0000256" key="2">
    <source>
        <dbReference type="SAM" id="Phobius"/>
    </source>
</evidence>
<sequence>MPGFLVPPWYHDDGPSDASVRLALLTIGFFTAVTCFTLVKLMYQTYWFWARSLRPNEYLVMVWGVWIVSIVSVVVMWLFLSGKIETSFWLFFGLVSAITIQVQLNVNILIHILKFLIPCPRRAARIKWTVVGTQMLMLMSIYVIWIPAQLQVNNTFLTLDGIWIKIMSIECLFVNGMLGGYLALLAKRRRDTAKGLNYWADCFWKILALVSILTLTDPTMHMVKVFTVMTISEVLCKILYPSDSSAAAYGICEDLDMNVTWDDPEPGGSFGSEPVSSFNSLGSSGGGGGSSGGQQQQPLPANWTPDMNWWPWTTFRTTVTSDHTHAENQPWTGIQKTVETDVRHEWVVLHHRERGGSPSLSIRPKPPSSGHTARSSAGLRKPGGI</sequence>
<feature type="compositionally biased region" description="Gly residues" evidence="1">
    <location>
        <begin position="283"/>
        <end position="292"/>
    </location>
</feature>
<evidence type="ECO:0008006" key="5">
    <source>
        <dbReference type="Google" id="ProtNLM"/>
    </source>
</evidence>
<feature type="transmembrane region" description="Helical" evidence="2">
    <location>
        <begin position="20"/>
        <end position="39"/>
    </location>
</feature>
<evidence type="ECO:0000313" key="3">
    <source>
        <dbReference type="Proteomes" id="UP000515153"/>
    </source>
</evidence>
<protein>
    <recommendedName>
        <fullName evidence="5">Transmembrane protein</fullName>
    </recommendedName>
</protein>
<feature type="transmembrane region" description="Helical" evidence="2">
    <location>
        <begin position="162"/>
        <end position="184"/>
    </location>
</feature>
<keyword evidence="3" id="KW-1185">Reference proteome</keyword>
<feature type="region of interest" description="Disordered" evidence="1">
    <location>
        <begin position="351"/>
        <end position="385"/>
    </location>
</feature>
<proteinExistence type="predicted"/>
<gene>
    <name evidence="4" type="ORF">PgNI_04406</name>
</gene>
<dbReference type="KEGG" id="pgri:PgNI_04406"/>
<reference evidence="4" key="3">
    <citation type="submission" date="2025-08" db="UniProtKB">
        <authorList>
            <consortium name="RefSeq"/>
        </authorList>
    </citation>
    <scope>IDENTIFICATION</scope>
    <source>
        <strain evidence="4">NI907</strain>
    </source>
</reference>
<dbReference type="GeneID" id="41959362"/>
<accession>A0A6P8BB83</accession>
<evidence type="ECO:0000313" key="4">
    <source>
        <dbReference type="RefSeq" id="XP_030984405.1"/>
    </source>
</evidence>
<feature type="region of interest" description="Disordered" evidence="1">
    <location>
        <begin position="263"/>
        <end position="303"/>
    </location>
</feature>
<feature type="transmembrane region" description="Helical" evidence="2">
    <location>
        <begin position="86"/>
        <end position="116"/>
    </location>
</feature>
<feature type="transmembrane region" description="Helical" evidence="2">
    <location>
        <begin position="128"/>
        <end position="150"/>
    </location>
</feature>
<dbReference type="AlphaFoldDB" id="A0A6P8BB83"/>
<keyword evidence="2" id="KW-0472">Membrane</keyword>
<keyword evidence="2" id="KW-0812">Transmembrane</keyword>
<keyword evidence="2" id="KW-1133">Transmembrane helix</keyword>
<feature type="transmembrane region" description="Helical" evidence="2">
    <location>
        <begin position="60"/>
        <end position="80"/>
    </location>
</feature>